<evidence type="ECO:0000313" key="2">
    <source>
        <dbReference type="Proteomes" id="UP000595564"/>
    </source>
</evidence>
<dbReference type="EMBL" id="AP017470">
    <property type="protein sequence ID" value="BBB32831.1"/>
    <property type="molecule type" value="Genomic_DNA"/>
</dbReference>
<sequence length="641" mass="75348">MTQKKILMIGFFLLFFTVVYSQEIRWLKLYGFQGDLSASAESLDETIGKASDSLSYDYSENFLKYSLGLNFRGYVYHPYFLEFSVDSNLILNDAKTEIFSDSQAYKDFNNRYNINFFVLKKKPVHLMLYFKNNENTYPRVYYGRFFNYAQTNGFKIISNLKKIPFVFDFNHNSVISQSLLYYDRRESSNNFKFESDLIDKKFSSLSLSATYKNYNESVFLTHYISTNAMVVWNKAFENKEFGLLNAHLTFRKIDGQSFLETKSGNLNYIKPIGKNLSFVSTLSFLNSKTQSLKRNFSAIDFNFKHNLYLSLTSSAKFSFQKEASDSNTISRSIAFFSVNYKKRIPTGRINLKFIQLYQNVTNSSEGKLALSQLYAVFDSGDTIRISQNGIVPSSIKVLSKDGTKVYIEGIDYNLIVSESAVVITRLYGGGIDEGETVLIVFDYNQFPDYKTLIHNYEDSLSIDIFKYLTVGGSIKKSNNTVISDFIITPFEEFTLRERFWGFKSKKIFYRKSRSKYYGSFSEYKFKTENFKISYRFQRIIVGYYFLKYNLNFLSIDYFSNFKNNSVFLSGTFFQRINFQFNYRKLDYNQTGFVRKRESVVCNLSATVRKLRVEFFYEHILDDSNYLNKKHDYYRFTVRRFF</sequence>
<accession>A0A7R6PR62</accession>
<dbReference type="Proteomes" id="UP000595564">
    <property type="component" value="Chromosome"/>
</dbReference>
<name>A0A7R6PR62_9BACT</name>
<dbReference type="RefSeq" id="WP_201327134.1">
    <property type="nucleotide sequence ID" value="NZ_AP017470.1"/>
</dbReference>
<keyword evidence="2" id="KW-1185">Reference proteome</keyword>
<dbReference type="KEGG" id="thyd:TTHT_1314"/>
<reference evidence="1 2" key="1">
    <citation type="journal article" date="2012" name="Extremophiles">
        <title>Thermotomaculum hydrothermale gen. nov., sp. nov., a novel heterotrophic thermophile within the phylum Acidobacteria from a deep-sea hydrothermal vent chimney in the Southern Okinawa Trough.</title>
        <authorList>
            <person name="Izumi H."/>
            <person name="Nunoura T."/>
            <person name="Miyazaki M."/>
            <person name="Mino S."/>
            <person name="Toki T."/>
            <person name="Takai K."/>
            <person name="Sako Y."/>
            <person name="Sawabe T."/>
            <person name="Nakagawa S."/>
        </authorList>
    </citation>
    <scope>NUCLEOTIDE SEQUENCE [LARGE SCALE GENOMIC DNA]</scope>
    <source>
        <strain evidence="1 2">AC55</strain>
    </source>
</reference>
<proteinExistence type="predicted"/>
<gene>
    <name evidence="1" type="ORF">TTHT_1314</name>
</gene>
<evidence type="ECO:0000313" key="1">
    <source>
        <dbReference type="EMBL" id="BBB32831.1"/>
    </source>
</evidence>
<organism evidence="1 2">
    <name type="scientific">Thermotomaculum hydrothermale</name>
    <dbReference type="NCBI Taxonomy" id="981385"/>
    <lineage>
        <taxon>Bacteria</taxon>
        <taxon>Pseudomonadati</taxon>
        <taxon>Acidobacteriota</taxon>
        <taxon>Holophagae</taxon>
        <taxon>Thermotomaculales</taxon>
        <taxon>Thermotomaculaceae</taxon>
        <taxon>Thermotomaculum</taxon>
    </lineage>
</organism>
<protein>
    <submittedName>
        <fullName evidence="1">Uncharacterized protein</fullName>
    </submittedName>
</protein>
<dbReference type="AlphaFoldDB" id="A0A7R6PR62"/>